<organism evidence="1 2">
    <name type="scientific">Rhizophagus clarus</name>
    <dbReference type="NCBI Taxonomy" id="94130"/>
    <lineage>
        <taxon>Eukaryota</taxon>
        <taxon>Fungi</taxon>
        <taxon>Fungi incertae sedis</taxon>
        <taxon>Mucoromycota</taxon>
        <taxon>Glomeromycotina</taxon>
        <taxon>Glomeromycetes</taxon>
        <taxon>Glomerales</taxon>
        <taxon>Glomeraceae</taxon>
        <taxon>Rhizophagus</taxon>
    </lineage>
</organism>
<keyword evidence="1" id="KW-0378">Hydrolase</keyword>
<accession>A0A8H3LF73</accession>
<dbReference type="OrthoDB" id="2305201at2759"/>
<evidence type="ECO:0000313" key="1">
    <source>
        <dbReference type="EMBL" id="GES85225.1"/>
    </source>
</evidence>
<dbReference type="AlphaFoldDB" id="A0A8H3LF73"/>
<protein>
    <submittedName>
        <fullName evidence="1">P-loop containing nucleoside triphosphate hydrolase protein</fullName>
    </submittedName>
</protein>
<dbReference type="EMBL" id="BLAL01000089">
    <property type="protein sequence ID" value="GES85225.1"/>
    <property type="molecule type" value="Genomic_DNA"/>
</dbReference>
<gene>
    <name evidence="1" type="ORF">RCL2_001231000</name>
</gene>
<evidence type="ECO:0000313" key="2">
    <source>
        <dbReference type="Proteomes" id="UP000615446"/>
    </source>
</evidence>
<dbReference type="GO" id="GO:0016787">
    <property type="term" value="F:hydrolase activity"/>
    <property type="evidence" value="ECO:0007669"/>
    <property type="project" value="UniProtKB-KW"/>
</dbReference>
<dbReference type="Proteomes" id="UP000615446">
    <property type="component" value="Unassembled WGS sequence"/>
</dbReference>
<comment type="caution">
    <text evidence="1">The sequence shown here is derived from an EMBL/GenBank/DDBJ whole genome shotgun (WGS) entry which is preliminary data.</text>
</comment>
<name>A0A8H3LF73_9GLOM</name>
<sequence length="119" mass="13928">MFFQHGTFGTIICLIINEVNLLSQLKCEELKSKFDHVSSRITGARMIIIDKYVREYKNNKGKLEDSEFSVFRTEDDKLMSSLDPVCPPFKRYDSLWDRNDLIKVMKADRGFVLEDDLVK</sequence>
<proteinExistence type="predicted"/>
<reference evidence="1" key="1">
    <citation type="submission" date="2019-10" db="EMBL/GenBank/DDBJ databases">
        <title>Conservation and host-specific expression of non-tandemly repeated heterogenous ribosome RNA gene in arbuscular mycorrhizal fungi.</title>
        <authorList>
            <person name="Maeda T."/>
            <person name="Kobayashi Y."/>
            <person name="Nakagawa T."/>
            <person name="Ezawa T."/>
            <person name="Yamaguchi K."/>
            <person name="Bino T."/>
            <person name="Nishimoto Y."/>
            <person name="Shigenobu S."/>
            <person name="Kawaguchi M."/>
        </authorList>
    </citation>
    <scope>NUCLEOTIDE SEQUENCE</scope>
    <source>
        <strain evidence="1">HR1</strain>
    </source>
</reference>